<gene>
    <name evidence="3" type="ORF">E2C01_028326</name>
</gene>
<dbReference type="PANTHER" id="PTHR21261">
    <property type="entry name" value="BEAT PROTEIN"/>
    <property type="match status" value="1"/>
</dbReference>
<proteinExistence type="predicted"/>
<dbReference type="AlphaFoldDB" id="A0A5B7EKC7"/>
<dbReference type="InterPro" id="IPR036179">
    <property type="entry name" value="Ig-like_dom_sf"/>
</dbReference>
<reference evidence="3 4" key="1">
    <citation type="submission" date="2019-05" db="EMBL/GenBank/DDBJ databases">
        <title>Another draft genome of Portunus trituberculatus and its Hox gene families provides insights of decapod evolution.</title>
        <authorList>
            <person name="Jeong J.-H."/>
            <person name="Song I."/>
            <person name="Kim S."/>
            <person name="Choi T."/>
            <person name="Kim D."/>
            <person name="Ryu S."/>
            <person name="Kim W."/>
        </authorList>
    </citation>
    <scope>NUCLEOTIDE SEQUENCE [LARGE SCALE GENOMIC DNA]</scope>
    <source>
        <tissue evidence="3">Muscle</tissue>
    </source>
</reference>
<dbReference type="EMBL" id="VSRR010003159">
    <property type="protein sequence ID" value="MPC34921.1"/>
    <property type="molecule type" value="Genomic_DNA"/>
</dbReference>
<dbReference type="InterPro" id="IPR007110">
    <property type="entry name" value="Ig-like_dom"/>
</dbReference>
<dbReference type="SUPFAM" id="SSF48726">
    <property type="entry name" value="Immunoglobulin"/>
    <property type="match status" value="1"/>
</dbReference>
<dbReference type="PROSITE" id="PS50835">
    <property type="entry name" value="IG_LIKE"/>
    <property type="match status" value="1"/>
</dbReference>
<evidence type="ECO:0000313" key="4">
    <source>
        <dbReference type="Proteomes" id="UP000324222"/>
    </source>
</evidence>
<accession>A0A5B7EKC7</accession>
<evidence type="ECO:0000259" key="2">
    <source>
        <dbReference type="PROSITE" id="PS50835"/>
    </source>
</evidence>
<evidence type="ECO:0000313" key="3">
    <source>
        <dbReference type="EMBL" id="MPC34921.1"/>
    </source>
</evidence>
<dbReference type="PANTHER" id="PTHR21261:SF15">
    <property type="entry name" value="BEATEN PATH IIIA, ISOFORM D-RELATED"/>
    <property type="match status" value="1"/>
</dbReference>
<organism evidence="3 4">
    <name type="scientific">Portunus trituberculatus</name>
    <name type="common">Swimming crab</name>
    <name type="synonym">Neptunus trituberculatus</name>
    <dbReference type="NCBI Taxonomy" id="210409"/>
    <lineage>
        <taxon>Eukaryota</taxon>
        <taxon>Metazoa</taxon>
        <taxon>Ecdysozoa</taxon>
        <taxon>Arthropoda</taxon>
        <taxon>Crustacea</taxon>
        <taxon>Multicrustacea</taxon>
        <taxon>Malacostraca</taxon>
        <taxon>Eumalacostraca</taxon>
        <taxon>Eucarida</taxon>
        <taxon>Decapoda</taxon>
        <taxon>Pleocyemata</taxon>
        <taxon>Brachyura</taxon>
        <taxon>Eubrachyura</taxon>
        <taxon>Portunoidea</taxon>
        <taxon>Portunidae</taxon>
        <taxon>Portuninae</taxon>
        <taxon>Portunus</taxon>
    </lineage>
</organism>
<comment type="caution">
    <text evidence="3">The sequence shown here is derived from an EMBL/GenBank/DDBJ whole genome shotgun (WGS) entry which is preliminary data.</text>
</comment>
<dbReference type="InterPro" id="IPR003599">
    <property type="entry name" value="Ig_sub"/>
</dbReference>
<dbReference type="InterPro" id="IPR013783">
    <property type="entry name" value="Ig-like_fold"/>
</dbReference>
<dbReference type="Proteomes" id="UP000324222">
    <property type="component" value="Unassembled WGS sequence"/>
</dbReference>
<keyword evidence="4" id="KW-1185">Reference proteome</keyword>
<protein>
    <recommendedName>
        <fullName evidence="2">Ig-like domain-containing protein</fullName>
    </recommendedName>
</protein>
<sequence length="203" mass="21207">MVGVTICQNLCYHCETVSLAVQPQEVKRVVSQAITSARGPALHSYGAHHSCATPGLGRTKGPGPATRSYGGSRGVRIQGVEVPGEVKAGEDVSLKCWVDPWPGPLYSLSWWKDGSQFYRAAVTASPISRDKPPSSGSLATVFPVPGISVKAGGRGLGHVVLEEVGVAASGVYTCEAVADFPSFSQQLVSANLTVVGKTREDLS</sequence>
<feature type="domain" description="Ig-like" evidence="2">
    <location>
        <begin position="64"/>
        <end position="193"/>
    </location>
</feature>
<feature type="region of interest" description="Disordered" evidence="1">
    <location>
        <begin position="52"/>
        <end position="72"/>
    </location>
</feature>
<dbReference type="SMART" id="SM00409">
    <property type="entry name" value="IG"/>
    <property type="match status" value="1"/>
</dbReference>
<dbReference type="Gene3D" id="2.60.40.10">
    <property type="entry name" value="Immunoglobulins"/>
    <property type="match status" value="1"/>
</dbReference>
<name>A0A5B7EKC7_PORTR</name>
<dbReference type="OrthoDB" id="6651786at2759"/>
<evidence type="ECO:0000256" key="1">
    <source>
        <dbReference type="SAM" id="MobiDB-lite"/>
    </source>
</evidence>